<comment type="caution">
    <text evidence="1">The sequence shown here is derived from an EMBL/GenBank/DDBJ whole genome shotgun (WGS) entry which is preliminary data.</text>
</comment>
<reference evidence="1 2" key="1">
    <citation type="submission" date="2019-11" db="EMBL/GenBank/DDBJ databases">
        <title>Bacillus lacus genome.</title>
        <authorList>
            <person name="Allen C.J."/>
            <person name="Newman J.D."/>
        </authorList>
    </citation>
    <scope>NUCLEOTIDE SEQUENCE [LARGE SCALE GENOMIC DNA]</scope>
    <source>
        <strain evidence="1 2">KCTC 33946</strain>
    </source>
</reference>
<accession>A0A7X2LYT4</accession>
<sequence>MSDIFSGRYTVENNKDAAVLIIGMRINKWSAPHKWIPVLKAMPEMIKELYAHKEELGFLSMESYFGLPTTTMIQYWRSTEDLLSYAKNEKHLAAWKHFNSKAGKNSAVGIYHETFQLKAGSYESIYVNMPQYGLSKALQHIPISHGMHSARERLKAGEV</sequence>
<name>A0A7X2LYT4_9BACI</name>
<dbReference type="Proteomes" id="UP000448867">
    <property type="component" value="Unassembled WGS sequence"/>
</dbReference>
<evidence type="ECO:0000313" key="1">
    <source>
        <dbReference type="EMBL" id="MRX71242.1"/>
    </source>
</evidence>
<dbReference type="OrthoDB" id="7566033at2"/>
<proteinExistence type="predicted"/>
<gene>
    <name evidence="1" type="ORF">GJU40_03525</name>
</gene>
<organism evidence="1 2">
    <name type="scientific">Metabacillus lacus</name>
    <dbReference type="NCBI Taxonomy" id="1983721"/>
    <lineage>
        <taxon>Bacteria</taxon>
        <taxon>Bacillati</taxon>
        <taxon>Bacillota</taxon>
        <taxon>Bacilli</taxon>
        <taxon>Bacillales</taxon>
        <taxon>Bacillaceae</taxon>
        <taxon>Metabacillus</taxon>
    </lineage>
</organism>
<dbReference type="AlphaFoldDB" id="A0A7X2LYT4"/>
<evidence type="ECO:0000313" key="2">
    <source>
        <dbReference type="Proteomes" id="UP000448867"/>
    </source>
</evidence>
<keyword evidence="2" id="KW-1185">Reference proteome</keyword>
<protein>
    <submittedName>
        <fullName evidence="1">DUF4188 domain-containing protein</fullName>
    </submittedName>
</protein>
<dbReference type="EMBL" id="WKKI01000003">
    <property type="protein sequence ID" value="MRX71242.1"/>
    <property type="molecule type" value="Genomic_DNA"/>
</dbReference>
<dbReference type="InterPro" id="IPR025444">
    <property type="entry name" value="Monooxy_af470"/>
</dbReference>
<dbReference type="RefSeq" id="WP_154306372.1">
    <property type="nucleotide sequence ID" value="NZ_WKKI01000003.1"/>
</dbReference>
<dbReference type="Pfam" id="PF13826">
    <property type="entry name" value="Monooxy_af470-like"/>
    <property type="match status" value="1"/>
</dbReference>